<evidence type="ECO:0000256" key="3">
    <source>
        <dbReference type="SAM" id="Phobius"/>
    </source>
</evidence>
<dbReference type="InterPro" id="IPR022385">
    <property type="entry name" value="Rhs_assc_core"/>
</dbReference>
<feature type="domain" description="Teneurin-like YD-shell" evidence="5">
    <location>
        <begin position="715"/>
        <end position="889"/>
    </location>
</feature>
<feature type="transmembrane region" description="Helical" evidence="3">
    <location>
        <begin position="41"/>
        <end position="62"/>
    </location>
</feature>
<dbReference type="InterPro" id="IPR050708">
    <property type="entry name" value="T6SS_VgrG/RHS"/>
</dbReference>
<dbReference type="GO" id="GO:0016787">
    <property type="term" value="F:hydrolase activity"/>
    <property type="evidence" value="ECO:0007669"/>
    <property type="project" value="UniProtKB-KW"/>
</dbReference>
<feature type="domain" description="DUF6531" evidence="4">
    <location>
        <begin position="309"/>
        <end position="390"/>
    </location>
</feature>
<evidence type="ECO:0000313" key="6">
    <source>
        <dbReference type="EMBL" id="OIQ85841.1"/>
    </source>
</evidence>
<feature type="region of interest" description="Disordered" evidence="2">
    <location>
        <begin position="1"/>
        <end position="25"/>
    </location>
</feature>
<dbReference type="PANTHER" id="PTHR32305:SF15">
    <property type="entry name" value="PROTEIN RHSA-RELATED"/>
    <property type="match status" value="1"/>
</dbReference>
<keyword evidence="1" id="KW-0677">Repeat</keyword>
<dbReference type="Gene3D" id="2.180.10.10">
    <property type="entry name" value="RHS repeat-associated core"/>
    <property type="match status" value="4"/>
</dbReference>
<accession>A0A1J5QQD2</accession>
<evidence type="ECO:0000256" key="2">
    <source>
        <dbReference type="SAM" id="MobiDB-lite"/>
    </source>
</evidence>
<dbReference type="EMBL" id="MLJW01000517">
    <property type="protein sequence ID" value="OIQ85841.1"/>
    <property type="molecule type" value="Genomic_DNA"/>
</dbReference>
<dbReference type="InterPro" id="IPR045351">
    <property type="entry name" value="DUF6531"/>
</dbReference>
<keyword evidence="3" id="KW-0472">Membrane</keyword>
<comment type="caution">
    <text evidence="6">The sequence shown here is derived from an EMBL/GenBank/DDBJ whole genome shotgun (WGS) entry which is preliminary data.</text>
</comment>
<sequence>MRSNSGLGQDAEAADGVADHDPTLRGVEGRRPFARAVVRRAAVSLAALGAIVVGVIGLSSLASASEATFSRDISSGLVTIHESVSFGSQYCENRGCSISMQSRDTTDGSVRYSGFSDSQSFAANSPTFTADLGTNTPTFINQTTDLYVTFSGWDSIGSPVYLSQAIPVSDPLPDPVLTFDHNSFSRDLATGVVSWSTDFSTYALGGAPDRICSGGYCDVYAQALNGDSTVGTWFSGKRVSGWSRQSVNMQGSTTLSNSVTAVRVILEGTDAKGVWHSLSRLLPVNSGPGVAETVGGSNPSEPCSQRCHGDPVNSVTGEFWESNRDLTVDGVGPGLAFVRSFATSQRTVDGPLGYGWTDSYALRLRAGANETLGSAVSVDVVQENGSIVSFYRTADGTYVAAGRVLASLHQLEDGTFRFIRQNRQIFDFDATGRLASLNDLNGNSVSLTYTGENLTHVADVRGAFLDITWTGSHITAVADQTGRSVTYTYSTAGDLTGVTLPDGSTKTYAYDAAHRVVSMTNPNGAVTTNTYDAASRVTTQTDGLGRATTFAYAADHTTITDPTGSVTIERFIDGQVLSETKAAGTSVGATTFYTYGPTNQVASTTDPLGRVTRYTYDAAGNRTSVTDPLGRVTTSTFDALGDVTSVTDPAGQVTTYTYDSHGNPTSKTTADGATSTYTVNADGTVASSTDPLGRVTTYTYDAHGFPATATGPDGSVVTTTYDALGRVVSTMDPRGAVAGASGAAFTTTYTYDAMGRRLTATDPTGAVTSTAYDAAGLPVTATDALGGVTRKVYDLAGEVVAVTDAAGARTTMTYDGGGRVATVTDPTGAVTSRTYDALGRLVAVTDPLGRVTRTEYDAAGQVSATVTPTGARTTYTYDAAGQLTSTTNPLGAVTTTTYDASGRPVTVTDADSHATTTAYDAVGRTTAEHRADGTSVSWAYDAAGQVTSYTDASGAVTAYTYDAAGRRATSTDPAARTTSYTYDAAGLITTLTAPGSGHTTYTYDQLGRVATVAYSDATPGVSYTYDQAGRRTQMIDGTGTTTDTYDALGHVLTQGAPAGTVAYTWDTRGNLATTTYPGGQVVSDTYDAAGQLTKVTDWQGRNYTYTWTGDGQTATLTDPNGVATTYQHDSAGQVTGIQAQNAAGTTLLGLTYAYTPAGLMASQTTDRTAAPRAPPITAASTSTYTWDPLGRIAQITGDGAGTVSFNTAGVVTTLADGRTLTYDTAAQPATLTTPATTTTPATSTTFTYDARGNRATQTTDTGPSAGTTTYTDNLANQLTTLTGTDGTVTSYTYDGTGLRATATTGTGATAVTVRYTWDTTTKIPVLLTDSTHAYIYGAGTTPLAQVALTGGHTDYLHTDLIGSVRTTTDDTGAITSDTDYDTYGQRQPIGTTATATITRFGYAGQYTDPTGLIYLRARYYDPVTAQFLTIDPLVDQTRNPYGYTSGNPLQFTDPSGLDWYNPMSWDQGTLETFSNGVAAFGDTITFGGTKAIRDLIDYQAGYTDTVDYCSTAYSWGQATGVAAMLALPGLGGAEAAARIPATAGRVLETGAADASAAAESGGGLLSRLKSIDWADDTGSIGRGTPRTNIAQNKQFNDAIKTAERQLGRTLSKDERSAVHREISGQDYGFHDIVDEVLGMFGGER</sequence>
<keyword evidence="6" id="KW-0378">Hydrolase</keyword>
<dbReference type="Pfam" id="PF05593">
    <property type="entry name" value="RHS_repeat"/>
    <property type="match status" value="9"/>
</dbReference>
<evidence type="ECO:0000259" key="5">
    <source>
        <dbReference type="Pfam" id="PF25023"/>
    </source>
</evidence>
<dbReference type="InterPro" id="IPR031325">
    <property type="entry name" value="RHS_repeat"/>
</dbReference>
<dbReference type="NCBIfam" id="TIGR03696">
    <property type="entry name" value="Rhs_assc_core"/>
    <property type="match status" value="1"/>
</dbReference>
<protein>
    <submittedName>
        <fullName evidence="6">Putative deoxyribonuclease RhsA</fullName>
        <ecNumber evidence="6">3.1.-.-</ecNumber>
    </submittedName>
</protein>
<dbReference type="PANTHER" id="PTHR32305">
    <property type="match status" value="1"/>
</dbReference>
<dbReference type="EC" id="3.1.-.-" evidence="6"/>
<dbReference type="InterPro" id="IPR056823">
    <property type="entry name" value="TEN-like_YD-shell"/>
</dbReference>
<dbReference type="Pfam" id="PF20148">
    <property type="entry name" value="DUF6531"/>
    <property type="match status" value="1"/>
</dbReference>
<organism evidence="6">
    <name type="scientific">mine drainage metagenome</name>
    <dbReference type="NCBI Taxonomy" id="410659"/>
    <lineage>
        <taxon>unclassified sequences</taxon>
        <taxon>metagenomes</taxon>
        <taxon>ecological metagenomes</taxon>
    </lineage>
</organism>
<dbReference type="Pfam" id="PF25023">
    <property type="entry name" value="TEN_YD-shell"/>
    <property type="match status" value="2"/>
</dbReference>
<reference evidence="6" key="1">
    <citation type="submission" date="2016-10" db="EMBL/GenBank/DDBJ databases">
        <title>Sequence of Gallionella enrichment culture.</title>
        <authorList>
            <person name="Poehlein A."/>
            <person name="Muehling M."/>
            <person name="Daniel R."/>
        </authorList>
    </citation>
    <scope>NUCLEOTIDE SEQUENCE</scope>
</reference>
<dbReference type="InterPro" id="IPR006530">
    <property type="entry name" value="YD"/>
</dbReference>
<evidence type="ECO:0000256" key="1">
    <source>
        <dbReference type="ARBA" id="ARBA00022737"/>
    </source>
</evidence>
<keyword evidence="3" id="KW-1133">Transmembrane helix</keyword>
<name>A0A1J5QQD2_9ZZZZ</name>
<evidence type="ECO:0000259" key="4">
    <source>
        <dbReference type="Pfam" id="PF20148"/>
    </source>
</evidence>
<keyword evidence="3" id="KW-0812">Transmembrane</keyword>
<gene>
    <name evidence="6" type="primary">rhsA</name>
    <name evidence="6" type="ORF">GALL_323160</name>
</gene>
<dbReference type="NCBIfam" id="TIGR01643">
    <property type="entry name" value="YD_repeat_2x"/>
    <property type="match status" value="15"/>
</dbReference>
<proteinExistence type="predicted"/>
<feature type="domain" description="Teneurin-like YD-shell" evidence="5">
    <location>
        <begin position="1179"/>
        <end position="1439"/>
    </location>
</feature>